<protein>
    <submittedName>
        <fullName evidence="3">Uncharacterized protein</fullName>
    </submittedName>
</protein>
<name>A0A1B6EPJ6_9HEMI</name>
<keyword evidence="1" id="KW-0677">Repeat</keyword>
<keyword evidence="2" id="KW-0514">Muscle protein</keyword>
<evidence type="ECO:0000256" key="1">
    <source>
        <dbReference type="ARBA" id="ARBA00022737"/>
    </source>
</evidence>
<feature type="non-terminal residue" evidence="3">
    <location>
        <position position="1"/>
    </location>
</feature>
<dbReference type="EMBL" id="GECZ01029902">
    <property type="protein sequence ID" value="JAS39867.1"/>
    <property type="molecule type" value="Transcribed_RNA"/>
</dbReference>
<reference evidence="3" key="1">
    <citation type="submission" date="2015-11" db="EMBL/GenBank/DDBJ databases">
        <title>De novo transcriptome assembly of four potential Pierce s Disease insect vectors from Arizona vineyards.</title>
        <authorList>
            <person name="Tassone E.E."/>
        </authorList>
    </citation>
    <scope>NUCLEOTIDE SEQUENCE</scope>
</reference>
<organism evidence="3">
    <name type="scientific">Cuerna arida</name>
    <dbReference type="NCBI Taxonomy" id="1464854"/>
    <lineage>
        <taxon>Eukaryota</taxon>
        <taxon>Metazoa</taxon>
        <taxon>Ecdysozoa</taxon>
        <taxon>Arthropoda</taxon>
        <taxon>Hexapoda</taxon>
        <taxon>Insecta</taxon>
        <taxon>Pterygota</taxon>
        <taxon>Neoptera</taxon>
        <taxon>Paraneoptera</taxon>
        <taxon>Hemiptera</taxon>
        <taxon>Auchenorrhyncha</taxon>
        <taxon>Membracoidea</taxon>
        <taxon>Cicadellidae</taxon>
        <taxon>Cicadellinae</taxon>
        <taxon>Proconiini</taxon>
        <taxon>Cuerna</taxon>
    </lineage>
</organism>
<dbReference type="InterPro" id="IPR011992">
    <property type="entry name" value="EF-hand-dom_pair"/>
</dbReference>
<accession>A0A1B6EPJ6</accession>
<evidence type="ECO:0000313" key="3">
    <source>
        <dbReference type="EMBL" id="JAS39867.1"/>
    </source>
</evidence>
<proteinExistence type="predicted"/>
<dbReference type="GO" id="GO:0005859">
    <property type="term" value="C:muscle myosin complex"/>
    <property type="evidence" value="ECO:0007669"/>
    <property type="project" value="TreeGrafter"/>
</dbReference>
<dbReference type="PANTHER" id="PTHR23048">
    <property type="entry name" value="MYOSIN LIGHT CHAIN 1, 3"/>
    <property type="match status" value="1"/>
</dbReference>
<dbReference type="PANTHER" id="PTHR23048:SF33">
    <property type="entry name" value="MYOSIN LIGHT CHAIN ALKALI"/>
    <property type="match status" value="1"/>
</dbReference>
<dbReference type="Gene3D" id="1.10.238.10">
    <property type="entry name" value="EF-hand"/>
    <property type="match status" value="2"/>
</dbReference>
<dbReference type="SUPFAM" id="SSF47473">
    <property type="entry name" value="EF-hand"/>
    <property type="match status" value="1"/>
</dbReference>
<dbReference type="AlphaFoldDB" id="A0A1B6EPJ6"/>
<dbReference type="InterPro" id="IPR050230">
    <property type="entry name" value="CALM/Myosin/TropC-like"/>
</dbReference>
<evidence type="ECO:0000256" key="2">
    <source>
        <dbReference type="ARBA" id="ARBA00023179"/>
    </source>
</evidence>
<gene>
    <name evidence="3" type="ORF">g.8176</name>
</gene>
<sequence length="181" mass="20405">SCSTSTAVYARPTFATVTSLTPISQMAQEDERKRLEFVFDVYSDGNTIDGADVINALRAFNLNPTIQLVNSLGGSDNRGEVKYTFDDFWKIYLGVRDDKNSGGFVDFVECLKIYDLAENGTMKLIDLTSMLLTLGEKITDEQLNEVLTDCQLEEEDDDGWFPYLPFLCRLCERPVPASWKP</sequence>